<keyword evidence="1" id="KW-1005">Bacterial flagellum biogenesis</keyword>
<dbReference type="Gene3D" id="1.20.58.300">
    <property type="entry name" value="FlgN-like"/>
    <property type="match status" value="1"/>
</dbReference>
<evidence type="ECO:0000313" key="3">
    <source>
        <dbReference type="Proteomes" id="UP000199315"/>
    </source>
</evidence>
<dbReference type="EMBL" id="FMKA01000014">
    <property type="protein sequence ID" value="SCP97806.1"/>
    <property type="molecule type" value="Genomic_DNA"/>
</dbReference>
<proteinExistence type="predicted"/>
<keyword evidence="3" id="KW-1185">Reference proteome</keyword>
<dbReference type="STRING" id="1619234.SAMN05421730_101411"/>
<organism evidence="2 3">
    <name type="scientific">Anaerobium acetethylicum</name>
    <dbReference type="NCBI Taxonomy" id="1619234"/>
    <lineage>
        <taxon>Bacteria</taxon>
        <taxon>Bacillati</taxon>
        <taxon>Bacillota</taxon>
        <taxon>Clostridia</taxon>
        <taxon>Lachnospirales</taxon>
        <taxon>Lachnospiraceae</taxon>
        <taxon>Anaerobium</taxon>
    </lineage>
</organism>
<dbReference type="Proteomes" id="UP000199315">
    <property type="component" value="Unassembled WGS sequence"/>
</dbReference>
<protein>
    <submittedName>
        <fullName evidence="2">FlgN protein</fullName>
    </submittedName>
</protein>
<dbReference type="Pfam" id="PF05130">
    <property type="entry name" value="FlgN"/>
    <property type="match status" value="1"/>
</dbReference>
<dbReference type="SUPFAM" id="SSF140566">
    <property type="entry name" value="FlgN-like"/>
    <property type="match status" value="1"/>
</dbReference>
<sequence>MASLMEELMDVLEKESAEYEVLLALSTEKTPAIVSGDIPALQTITDREQTVVSNIGGLERKREEIVKDMAIVLNRDRGSLRIKNIIQFLENRPEEQKRLAIVHDRLSTAVRGMVKINEQNRMLIAHSMEMIEFDLNLFRSMRQAPEVANYTRGANNAAVLTGSRGSFDTKQ</sequence>
<dbReference type="AlphaFoldDB" id="A0A1D3TUN7"/>
<gene>
    <name evidence="2" type="ORF">SAMN05421730_101411</name>
</gene>
<evidence type="ECO:0000256" key="1">
    <source>
        <dbReference type="ARBA" id="ARBA00022795"/>
    </source>
</evidence>
<reference evidence="2 3" key="1">
    <citation type="submission" date="2016-09" db="EMBL/GenBank/DDBJ databases">
        <authorList>
            <person name="Capua I."/>
            <person name="De Benedictis P."/>
            <person name="Joannis T."/>
            <person name="Lombin L.H."/>
            <person name="Cattoli G."/>
        </authorList>
    </citation>
    <scope>NUCLEOTIDE SEQUENCE [LARGE SCALE GENOMIC DNA]</scope>
    <source>
        <strain evidence="2 3">GluBS11</strain>
    </source>
</reference>
<dbReference type="InterPro" id="IPR007809">
    <property type="entry name" value="FlgN-like"/>
</dbReference>
<evidence type="ECO:0000313" key="2">
    <source>
        <dbReference type="EMBL" id="SCP97806.1"/>
    </source>
</evidence>
<dbReference type="InterPro" id="IPR036679">
    <property type="entry name" value="FlgN-like_sf"/>
</dbReference>
<dbReference type="GO" id="GO:0044780">
    <property type="term" value="P:bacterial-type flagellum assembly"/>
    <property type="evidence" value="ECO:0007669"/>
    <property type="project" value="InterPro"/>
</dbReference>
<accession>A0A1D3TUN7</accession>
<name>A0A1D3TUN7_9FIRM</name>